<dbReference type="SUPFAM" id="SSF55729">
    <property type="entry name" value="Acyl-CoA N-acyltransferases (Nat)"/>
    <property type="match status" value="1"/>
</dbReference>
<dbReference type="RefSeq" id="WP_048141284.1">
    <property type="nucleotide sequence ID" value="NZ_CP009516.1"/>
</dbReference>
<dbReference type="PROSITE" id="PS51186">
    <property type="entry name" value="GNAT"/>
    <property type="match status" value="1"/>
</dbReference>
<dbReference type="Pfam" id="PF00583">
    <property type="entry name" value="Acetyltransf_1"/>
    <property type="match status" value="1"/>
</dbReference>
<keyword evidence="5" id="KW-1185">Reference proteome</keyword>
<dbReference type="GO" id="GO:0005737">
    <property type="term" value="C:cytoplasm"/>
    <property type="evidence" value="ECO:0007669"/>
    <property type="project" value="TreeGrafter"/>
</dbReference>
<dbReference type="GeneID" id="24832407"/>
<gene>
    <name evidence="4" type="ORF">MSHOH_3083</name>
</gene>
<dbReference type="Proteomes" id="UP000033101">
    <property type="component" value="Chromosome"/>
</dbReference>
<proteinExistence type="predicted"/>
<dbReference type="InterPro" id="IPR000182">
    <property type="entry name" value="GNAT_dom"/>
</dbReference>
<dbReference type="PANTHER" id="PTHR43626:SF4">
    <property type="entry name" value="GCN5-RELATED N-ACETYLTRANSFERASE 2, CHLOROPLASTIC"/>
    <property type="match status" value="1"/>
</dbReference>
<dbReference type="InterPro" id="IPR045039">
    <property type="entry name" value="NSI-like"/>
</dbReference>
<dbReference type="Gene3D" id="3.40.630.30">
    <property type="match status" value="1"/>
</dbReference>
<dbReference type="PATRIC" id="fig|1434110.4.peg.3976"/>
<feature type="domain" description="N-acetyltransferase" evidence="3">
    <location>
        <begin position="166"/>
        <end position="316"/>
    </location>
</feature>
<keyword evidence="2" id="KW-0012">Acyltransferase</keyword>
<dbReference type="EMBL" id="CP009516">
    <property type="protein sequence ID" value="AKB79566.1"/>
    <property type="molecule type" value="Genomic_DNA"/>
</dbReference>
<accession>A0A0E3SEX1</accession>
<dbReference type="OrthoDB" id="130632at2157"/>
<dbReference type="InterPro" id="IPR016181">
    <property type="entry name" value="Acyl_CoA_acyltransferase"/>
</dbReference>
<evidence type="ECO:0000259" key="3">
    <source>
        <dbReference type="PROSITE" id="PS51186"/>
    </source>
</evidence>
<evidence type="ECO:0000256" key="2">
    <source>
        <dbReference type="ARBA" id="ARBA00023315"/>
    </source>
</evidence>
<dbReference type="AlphaFoldDB" id="A0A0E3SEX1"/>
<dbReference type="KEGG" id="mhor:MSHOH_3083"/>
<organism evidence="4 5">
    <name type="scientific">Methanosarcina horonobensis HB-1 = JCM 15518</name>
    <dbReference type="NCBI Taxonomy" id="1434110"/>
    <lineage>
        <taxon>Archaea</taxon>
        <taxon>Methanobacteriati</taxon>
        <taxon>Methanobacteriota</taxon>
        <taxon>Stenosarchaea group</taxon>
        <taxon>Methanomicrobia</taxon>
        <taxon>Methanosarcinales</taxon>
        <taxon>Methanosarcinaceae</taxon>
        <taxon>Methanosarcina</taxon>
    </lineage>
</organism>
<evidence type="ECO:0000313" key="4">
    <source>
        <dbReference type="EMBL" id="AKB79566.1"/>
    </source>
</evidence>
<keyword evidence="1" id="KW-0808">Transferase</keyword>
<sequence length="321" mass="37307">MKLEIQFCQLNEKYVNAAADLVMSAYMEEKTEIPFLPYEKEQLYFLRKLIKNLFDDGTGIAAVRDEELIGFIAGFKVKELFGKCKGIYSPLYGHGGEKEYRRVLYQELYTRTAEIWVRNACFTHALTFFAHDTETIDLWFRQGFGLRCVDSICESKRIPANNPSDIIIRKVDVLDIPALADIHRQHNMYYENSPVFMPRRNEDPVQYLTDWLKKDNHHLWAAYQGGKTLGYMRIQPEAETFVSEHRDVMNITGAYVLESERKAGTGTMLLGAVKEWLLQNGYTLCGVDFESINITGGRFWNKHFVPYAYSMVRRIDERISI</sequence>
<name>A0A0E3SEX1_9EURY</name>
<evidence type="ECO:0000256" key="1">
    <source>
        <dbReference type="ARBA" id="ARBA00022679"/>
    </source>
</evidence>
<dbReference type="CDD" id="cd04301">
    <property type="entry name" value="NAT_SF"/>
    <property type="match status" value="1"/>
</dbReference>
<dbReference type="HOGENOM" id="CLU_068634_0_0_2"/>
<reference evidence="4 5" key="1">
    <citation type="submission" date="2014-07" db="EMBL/GenBank/DDBJ databases">
        <title>Methanogenic archaea and the global carbon cycle.</title>
        <authorList>
            <person name="Henriksen J.R."/>
            <person name="Luke J."/>
            <person name="Reinhart S."/>
            <person name="Benedict M.N."/>
            <person name="Youngblut N.D."/>
            <person name="Metcalf M.E."/>
            <person name="Whitaker R.J."/>
            <person name="Metcalf W.W."/>
        </authorList>
    </citation>
    <scope>NUCLEOTIDE SEQUENCE [LARGE SCALE GENOMIC DNA]</scope>
    <source>
        <strain evidence="4 5">HB-1</strain>
    </source>
</reference>
<dbReference type="GO" id="GO:0008080">
    <property type="term" value="F:N-acetyltransferase activity"/>
    <property type="evidence" value="ECO:0007669"/>
    <property type="project" value="InterPro"/>
</dbReference>
<dbReference type="PANTHER" id="PTHR43626">
    <property type="entry name" value="ACYL-COA N-ACYLTRANSFERASE"/>
    <property type="match status" value="1"/>
</dbReference>
<evidence type="ECO:0000313" key="5">
    <source>
        <dbReference type="Proteomes" id="UP000033101"/>
    </source>
</evidence>
<protein>
    <recommendedName>
        <fullName evidence="3">N-acetyltransferase domain-containing protein</fullName>
    </recommendedName>
</protein>